<dbReference type="GO" id="GO:0005737">
    <property type="term" value="C:cytoplasm"/>
    <property type="evidence" value="ECO:0007669"/>
    <property type="project" value="TreeGrafter"/>
</dbReference>
<feature type="transmembrane region" description="Helical" evidence="2">
    <location>
        <begin position="202"/>
        <end position="224"/>
    </location>
</feature>
<dbReference type="AlphaFoldDB" id="A0A8K0XRH8"/>
<keyword evidence="2" id="KW-0472">Membrane</keyword>
<feature type="transmembrane region" description="Helical" evidence="2">
    <location>
        <begin position="39"/>
        <end position="57"/>
    </location>
</feature>
<evidence type="ECO:0008006" key="5">
    <source>
        <dbReference type="Google" id="ProtNLM"/>
    </source>
</evidence>
<accession>A0A8K0XRH8</accession>
<dbReference type="InterPro" id="IPR032675">
    <property type="entry name" value="LRR_dom_sf"/>
</dbReference>
<dbReference type="SUPFAM" id="SSF52047">
    <property type="entry name" value="RNI-like"/>
    <property type="match status" value="1"/>
</dbReference>
<dbReference type="EMBL" id="JAEVFJ010000009">
    <property type="protein sequence ID" value="KAH8102600.1"/>
    <property type="molecule type" value="Genomic_DNA"/>
</dbReference>
<keyword evidence="2" id="KW-1133">Transmembrane helix</keyword>
<feature type="transmembrane region" description="Helical" evidence="2">
    <location>
        <begin position="134"/>
        <end position="157"/>
    </location>
</feature>
<dbReference type="Proteomes" id="UP000813824">
    <property type="component" value="Unassembled WGS sequence"/>
</dbReference>
<evidence type="ECO:0000313" key="4">
    <source>
        <dbReference type="Proteomes" id="UP000813824"/>
    </source>
</evidence>
<dbReference type="PANTHER" id="PTHR13382">
    <property type="entry name" value="MITOCHONDRIAL ATP SYNTHASE COUPLING FACTOR B"/>
    <property type="match status" value="1"/>
</dbReference>
<dbReference type="PROSITE" id="PS51257">
    <property type="entry name" value="PROKAR_LIPOPROTEIN"/>
    <property type="match status" value="1"/>
</dbReference>
<keyword evidence="4" id="KW-1185">Reference proteome</keyword>
<organism evidence="3 4">
    <name type="scientific">Cristinia sonorae</name>
    <dbReference type="NCBI Taxonomy" id="1940300"/>
    <lineage>
        <taxon>Eukaryota</taxon>
        <taxon>Fungi</taxon>
        <taxon>Dikarya</taxon>
        <taxon>Basidiomycota</taxon>
        <taxon>Agaricomycotina</taxon>
        <taxon>Agaricomycetes</taxon>
        <taxon>Agaricomycetidae</taxon>
        <taxon>Agaricales</taxon>
        <taxon>Pleurotineae</taxon>
        <taxon>Stephanosporaceae</taxon>
        <taxon>Cristinia</taxon>
    </lineage>
</organism>
<name>A0A8K0XRH8_9AGAR</name>
<evidence type="ECO:0000256" key="1">
    <source>
        <dbReference type="SAM" id="MobiDB-lite"/>
    </source>
</evidence>
<keyword evidence="2" id="KW-0812">Transmembrane</keyword>
<feature type="transmembrane region" description="Helical" evidence="2">
    <location>
        <begin position="90"/>
        <end position="113"/>
    </location>
</feature>
<evidence type="ECO:0000313" key="3">
    <source>
        <dbReference type="EMBL" id="KAH8102600.1"/>
    </source>
</evidence>
<feature type="transmembrane region" description="Helical" evidence="2">
    <location>
        <begin position="236"/>
        <end position="253"/>
    </location>
</feature>
<reference evidence="3" key="1">
    <citation type="journal article" date="2021" name="New Phytol.">
        <title>Evolutionary innovations through gain and loss of genes in the ectomycorrhizal Boletales.</title>
        <authorList>
            <person name="Wu G."/>
            <person name="Miyauchi S."/>
            <person name="Morin E."/>
            <person name="Kuo A."/>
            <person name="Drula E."/>
            <person name="Varga T."/>
            <person name="Kohler A."/>
            <person name="Feng B."/>
            <person name="Cao Y."/>
            <person name="Lipzen A."/>
            <person name="Daum C."/>
            <person name="Hundley H."/>
            <person name="Pangilinan J."/>
            <person name="Johnson J."/>
            <person name="Barry K."/>
            <person name="LaButti K."/>
            <person name="Ng V."/>
            <person name="Ahrendt S."/>
            <person name="Min B."/>
            <person name="Choi I.G."/>
            <person name="Park H."/>
            <person name="Plett J.M."/>
            <person name="Magnuson J."/>
            <person name="Spatafora J.W."/>
            <person name="Nagy L.G."/>
            <person name="Henrissat B."/>
            <person name="Grigoriev I.V."/>
            <person name="Yang Z.L."/>
            <person name="Xu J."/>
            <person name="Martin F.M."/>
        </authorList>
    </citation>
    <scope>NUCLEOTIDE SEQUENCE</scope>
    <source>
        <strain evidence="3">KKN 215</strain>
    </source>
</reference>
<proteinExistence type="predicted"/>
<feature type="region of interest" description="Disordered" evidence="1">
    <location>
        <begin position="253"/>
        <end position="279"/>
    </location>
</feature>
<evidence type="ECO:0000256" key="2">
    <source>
        <dbReference type="SAM" id="Phobius"/>
    </source>
</evidence>
<gene>
    <name evidence="3" type="ORF">BXZ70DRAFT_890543</name>
</gene>
<feature type="transmembrane region" description="Helical" evidence="2">
    <location>
        <begin position="12"/>
        <end position="33"/>
    </location>
</feature>
<sequence length="770" mass="84360">MVYALGRLCTRWDATIVPFLLTLLAFLSCLPAIPRPQDGAYAVLLLALSLHVLQLHLPRPPSPLVLLPFVTIFPLATLVQHGILKIFLPVIAFFLPALLLALFLLSLSLSDFLQGLHLIVRSASVPSPIEARTGFLALLAAVFILVLCSLMMFVLVYPHFSSEDAPPSRWDRYSRPIGLEARRAMISIIAKYSFSDSTSFPVPLNLVSFTFVAVPSWTLSLLGFEDWQSRMRTVDDILWLIFAAPLAFDAGTMSSKNKTSQKKAAPAAKKRRTNSAAFGQRTEDDDLPAVRSQYNIPSASAWSTRKVSTSQVLPLTALCIQSVARNFRRIAARDDDWLAIKAWFQNLPEALIPKLFAALRTTCPEVLSNRQITYFVRGRSVTLTDSLPGVDTQTVKMLSQGPNKRTLREVHLIGLSKISDDTLAGVMSWLSALEVLNLRGCTKAGPKTAVAVGKGCHNLVTLNLNYTSVTPVSLASVLEKCTALEIIKLAGIPNWLWAELDLTSHPNTRLPNLKTLKLRQTAVTDTTINQFLLICPNIRRLDLSFTDVRQPPALQTNHSLEKLALTSTRMSMESLLSILRNMTGLRSLALGGFGAGRGLSASISNTSAMTLTDDALQGITDTLAKCDILENVSLVGNTKLGTMGRQSRALADFIQRVGRHCTSLNLAGISSLRSMDLAGLVPDVSEEEPRLKTLILNNTNIDDDAAPFISSCADLQILELAGTKITSAGIFPIVDACTSLAQLNLTSCRGVSVVDRRRFFEVWENEWKDK</sequence>
<feature type="transmembrane region" description="Helical" evidence="2">
    <location>
        <begin position="64"/>
        <end position="84"/>
    </location>
</feature>
<comment type="caution">
    <text evidence="3">The sequence shown here is derived from an EMBL/GenBank/DDBJ whole genome shotgun (WGS) entry which is preliminary data.</text>
</comment>
<protein>
    <recommendedName>
        <fullName evidence="5">RNI-like protein</fullName>
    </recommendedName>
</protein>
<dbReference type="Gene3D" id="3.80.10.10">
    <property type="entry name" value="Ribonuclease Inhibitor"/>
    <property type="match status" value="1"/>
</dbReference>
<dbReference type="OrthoDB" id="550575at2759"/>
<dbReference type="InterPro" id="IPR050648">
    <property type="entry name" value="F-box_LRR-repeat"/>
</dbReference>